<accession>A0A8H6YZL0</accession>
<dbReference type="EMBL" id="JACAZI010000002">
    <property type="protein sequence ID" value="KAF7368219.1"/>
    <property type="molecule type" value="Genomic_DNA"/>
</dbReference>
<reference evidence="2" key="1">
    <citation type="submission" date="2020-05" db="EMBL/GenBank/DDBJ databases">
        <title>Mycena genomes resolve the evolution of fungal bioluminescence.</title>
        <authorList>
            <person name="Tsai I.J."/>
        </authorList>
    </citation>
    <scope>NUCLEOTIDE SEQUENCE</scope>
    <source>
        <strain evidence="2">CCC161011</strain>
    </source>
</reference>
<feature type="compositionally biased region" description="Low complexity" evidence="1">
    <location>
        <begin position="143"/>
        <end position="164"/>
    </location>
</feature>
<name>A0A8H6YZL0_9AGAR</name>
<evidence type="ECO:0000313" key="3">
    <source>
        <dbReference type="Proteomes" id="UP000620124"/>
    </source>
</evidence>
<feature type="region of interest" description="Disordered" evidence="1">
    <location>
        <begin position="201"/>
        <end position="223"/>
    </location>
</feature>
<protein>
    <submittedName>
        <fullName evidence="2">Uncharacterized protein</fullName>
    </submittedName>
</protein>
<comment type="caution">
    <text evidence="2">The sequence shown here is derived from an EMBL/GenBank/DDBJ whole genome shotgun (WGS) entry which is preliminary data.</text>
</comment>
<proteinExistence type="predicted"/>
<sequence>MFDFGRWAVTVHGIIALWKGRRRDIPLPLALSLPSRFSSRFSSFIPIHMLTSFSQRTSGSMASAPPLATSPWCCAQSSARTSASRLMPLALGMGTSGDWEWECGAGCVGDANPFTYRMHLSGRIAERYRTAASGQGAGAHANASSSPTVIVSPPPASSAQSSPPARTLSFPIISLSSVSSPHRPVCGRPPRALFLAPPIHMRRSSRPARPRPSTTFPTSNSATSAQTSAQLCCPCDGGAVLRARVLASGPFSAVVEVRVVQAGVGVEEHCVRGAFAVQQGRGAGASAGVGGAAGGAMGHQCEPHAHDGESDVVKD</sequence>
<dbReference type="Proteomes" id="UP000620124">
    <property type="component" value="Unassembled WGS sequence"/>
</dbReference>
<dbReference type="AlphaFoldDB" id="A0A8H6YZL0"/>
<gene>
    <name evidence="2" type="ORF">MVEN_00141800</name>
</gene>
<feature type="region of interest" description="Disordered" evidence="1">
    <location>
        <begin position="135"/>
        <end position="164"/>
    </location>
</feature>
<organism evidence="2 3">
    <name type="scientific">Mycena venus</name>
    <dbReference type="NCBI Taxonomy" id="2733690"/>
    <lineage>
        <taxon>Eukaryota</taxon>
        <taxon>Fungi</taxon>
        <taxon>Dikarya</taxon>
        <taxon>Basidiomycota</taxon>
        <taxon>Agaricomycotina</taxon>
        <taxon>Agaricomycetes</taxon>
        <taxon>Agaricomycetidae</taxon>
        <taxon>Agaricales</taxon>
        <taxon>Marasmiineae</taxon>
        <taxon>Mycenaceae</taxon>
        <taxon>Mycena</taxon>
    </lineage>
</organism>
<feature type="compositionally biased region" description="Low complexity" evidence="1">
    <location>
        <begin position="211"/>
        <end position="223"/>
    </location>
</feature>
<keyword evidence="3" id="KW-1185">Reference proteome</keyword>
<evidence type="ECO:0000256" key="1">
    <source>
        <dbReference type="SAM" id="MobiDB-lite"/>
    </source>
</evidence>
<evidence type="ECO:0000313" key="2">
    <source>
        <dbReference type="EMBL" id="KAF7368219.1"/>
    </source>
</evidence>